<dbReference type="AlphaFoldDB" id="A0A367GNK5"/>
<dbReference type="EMBL" id="QGDC01000005">
    <property type="protein sequence ID" value="RCH55057.1"/>
    <property type="molecule type" value="Genomic_DNA"/>
</dbReference>
<dbReference type="InterPro" id="IPR013783">
    <property type="entry name" value="Ig-like_fold"/>
</dbReference>
<accession>A0A367GNK5</accession>
<dbReference type="OrthoDB" id="9761875at2"/>
<gene>
    <name evidence="5" type="ORF">DJ568_09865</name>
</gene>
<dbReference type="InterPro" id="IPR017853">
    <property type="entry name" value="GH"/>
</dbReference>
<evidence type="ECO:0000313" key="5">
    <source>
        <dbReference type="EMBL" id="RCH55057.1"/>
    </source>
</evidence>
<feature type="region of interest" description="Disordered" evidence="2">
    <location>
        <begin position="23"/>
        <end position="47"/>
    </location>
</feature>
<dbReference type="SUPFAM" id="SSF51445">
    <property type="entry name" value="(Trans)glycosidases"/>
    <property type="match status" value="1"/>
</dbReference>
<dbReference type="CDD" id="cd11350">
    <property type="entry name" value="AmyAc_4"/>
    <property type="match status" value="1"/>
</dbReference>
<protein>
    <submittedName>
        <fullName evidence="5">Alpha-amylase</fullName>
    </submittedName>
</protein>
<comment type="caution">
    <text evidence="5">The sequence shown here is derived from an EMBL/GenBank/DDBJ whole genome shotgun (WGS) entry which is preliminary data.</text>
</comment>
<keyword evidence="6" id="KW-1185">Reference proteome</keyword>
<reference evidence="5 6" key="1">
    <citation type="submission" date="2018-05" db="EMBL/GenBank/DDBJ databases">
        <title>Mucilaginibacter hurinus sp. nov., isolated from briquette warehouse soil.</title>
        <authorList>
            <person name="Choi L."/>
        </authorList>
    </citation>
    <scope>NUCLEOTIDE SEQUENCE [LARGE SCALE GENOMIC DNA]</scope>
    <source>
        <strain evidence="5 6">ZR32</strain>
    </source>
</reference>
<feature type="compositionally biased region" description="Low complexity" evidence="2">
    <location>
        <begin position="35"/>
        <end position="46"/>
    </location>
</feature>
<feature type="chain" id="PRO_5016637531" evidence="3">
    <location>
        <begin position="21"/>
        <end position="635"/>
    </location>
</feature>
<dbReference type="PANTHER" id="PTHR43651">
    <property type="entry name" value="1,4-ALPHA-GLUCAN-BRANCHING ENZYME"/>
    <property type="match status" value="1"/>
</dbReference>
<dbReference type="InterPro" id="IPR006047">
    <property type="entry name" value="GH13_cat_dom"/>
</dbReference>
<dbReference type="GO" id="GO:0005737">
    <property type="term" value="C:cytoplasm"/>
    <property type="evidence" value="ECO:0007669"/>
    <property type="project" value="TreeGrafter"/>
</dbReference>
<dbReference type="RefSeq" id="WP_114005382.1">
    <property type="nucleotide sequence ID" value="NZ_QGDC01000005.1"/>
</dbReference>
<keyword evidence="1" id="KW-0119">Carbohydrate metabolism</keyword>
<keyword evidence="3" id="KW-0732">Signal</keyword>
<dbReference type="PROSITE" id="PS51257">
    <property type="entry name" value="PROKAR_LIPOPROTEIN"/>
    <property type="match status" value="1"/>
</dbReference>
<dbReference type="GO" id="GO:0004553">
    <property type="term" value="F:hydrolase activity, hydrolyzing O-glycosyl compounds"/>
    <property type="evidence" value="ECO:0007669"/>
    <property type="project" value="InterPro"/>
</dbReference>
<dbReference type="InterPro" id="IPR004193">
    <property type="entry name" value="Glyco_hydro_13_N"/>
</dbReference>
<dbReference type="GO" id="GO:0005975">
    <property type="term" value="P:carbohydrate metabolic process"/>
    <property type="evidence" value="ECO:0007669"/>
    <property type="project" value="InterPro"/>
</dbReference>
<dbReference type="SMART" id="SM00642">
    <property type="entry name" value="Aamy"/>
    <property type="match status" value="1"/>
</dbReference>
<dbReference type="Gene3D" id="2.60.40.10">
    <property type="entry name" value="Immunoglobulins"/>
    <property type="match status" value="1"/>
</dbReference>
<evidence type="ECO:0000256" key="3">
    <source>
        <dbReference type="SAM" id="SignalP"/>
    </source>
</evidence>
<dbReference type="PANTHER" id="PTHR43651:SF3">
    <property type="entry name" value="1,4-ALPHA-GLUCAN-BRANCHING ENZYME"/>
    <property type="match status" value="1"/>
</dbReference>
<proteinExistence type="predicted"/>
<name>A0A367GNK5_9SPHI</name>
<dbReference type="Proteomes" id="UP000253209">
    <property type="component" value="Unassembled WGS sequence"/>
</dbReference>
<feature type="domain" description="Glycosyl hydrolase family 13 catalytic" evidence="4">
    <location>
        <begin position="188"/>
        <end position="533"/>
    </location>
</feature>
<evidence type="ECO:0000259" key="4">
    <source>
        <dbReference type="SMART" id="SM00642"/>
    </source>
</evidence>
<dbReference type="Pfam" id="PF00128">
    <property type="entry name" value="Alpha-amylase"/>
    <property type="match status" value="1"/>
</dbReference>
<dbReference type="SUPFAM" id="SSF81296">
    <property type="entry name" value="E set domains"/>
    <property type="match status" value="1"/>
</dbReference>
<dbReference type="Pfam" id="PF02922">
    <property type="entry name" value="CBM_48"/>
    <property type="match status" value="1"/>
</dbReference>
<evidence type="ECO:0000256" key="2">
    <source>
        <dbReference type="SAM" id="MobiDB-lite"/>
    </source>
</evidence>
<sequence length="635" mass="71715">MKNVYKIVVLFILLAGTACKKNDVKKPPVTPPPEDTTTTNPEIPNNAKDGVTFVDNGTAAIFNLYAPGKVSVSVIGDFNNWSTTATPMTRTTDGTRWWVKITGLDPNTEYAYQYYINGSLRVADPYTEKILDPDNDRYIPATVYPGLKAYPTGKTSAIVSVMQANQPGYTWKVNNFTRPAKKDLVVYELLIRDFIADHSYKTLIDTLDYISRLGVNAIELMPVSEFEGNESWGYNNSFFFAPDKYYGTKNDLKAFIDACHQRGIAVIMDIVLNHAFGSSPMARMYWDNSANKPSSTNPWFNVDAKHPANVGSDFNHESAATKYFAKNVMTHWLKEYKIDGYRFDLSKGFTQKYSSPEDYNSWGQYDAGRVAIWKDYYAHLKSIDPNAYVILEHFGGMQEEKELADLGMTFWANISHNFQEANMGWLNDSNLQWMLYPSHTFTRSDNMISYAESHDEERIQFKTKTYGNQDGYNVRVLANALKRGAMDAAFLMSAPGPKMIWQFGELGYDISIDQNGRTGNKPILWNYQGVPERRALYNAYAKYIKMKLKNPVFSTTDFTGNLGGAVKTLTLKSPDVDVIVVGNYDVKPQSATVTFTKTGSWRDYVDGSNRNITTTLTNITLQPGEYHIYSSAPLQ</sequence>
<evidence type="ECO:0000256" key="1">
    <source>
        <dbReference type="ARBA" id="ARBA00023277"/>
    </source>
</evidence>
<feature type="signal peptide" evidence="3">
    <location>
        <begin position="1"/>
        <end position="20"/>
    </location>
</feature>
<dbReference type="Gene3D" id="3.20.20.80">
    <property type="entry name" value="Glycosidases"/>
    <property type="match status" value="1"/>
</dbReference>
<dbReference type="InterPro" id="IPR014756">
    <property type="entry name" value="Ig_E-set"/>
</dbReference>
<evidence type="ECO:0000313" key="6">
    <source>
        <dbReference type="Proteomes" id="UP000253209"/>
    </source>
</evidence>
<dbReference type="GO" id="GO:0003844">
    <property type="term" value="F:1,4-alpha-glucan branching enzyme activity"/>
    <property type="evidence" value="ECO:0007669"/>
    <property type="project" value="TreeGrafter"/>
</dbReference>
<organism evidence="5 6">
    <name type="scientific">Mucilaginibacter hurinus</name>
    <dbReference type="NCBI Taxonomy" id="2201324"/>
    <lineage>
        <taxon>Bacteria</taxon>
        <taxon>Pseudomonadati</taxon>
        <taxon>Bacteroidota</taxon>
        <taxon>Sphingobacteriia</taxon>
        <taxon>Sphingobacteriales</taxon>
        <taxon>Sphingobacteriaceae</taxon>
        <taxon>Mucilaginibacter</taxon>
    </lineage>
</organism>